<evidence type="ECO:0000313" key="2">
    <source>
        <dbReference type="EnsemblMetazoa" id="ISCW021774-PA"/>
    </source>
</evidence>
<dbReference type="VEuPathDB" id="VectorBase:ISCI021774"/>
<evidence type="ECO:0000313" key="3">
    <source>
        <dbReference type="Proteomes" id="UP000001555"/>
    </source>
</evidence>
<dbReference type="InParanoid" id="B7Q4S2"/>
<dbReference type="EnsemblMetazoa" id="ISCW021774-RA">
    <property type="protein sequence ID" value="ISCW021774-PA"/>
    <property type="gene ID" value="ISCW021774"/>
</dbReference>
<reference evidence="2" key="2">
    <citation type="submission" date="2020-05" db="UniProtKB">
        <authorList>
            <consortium name="EnsemblMetazoa"/>
        </authorList>
    </citation>
    <scope>IDENTIFICATION</scope>
    <source>
        <strain evidence="2">wikel</strain>
    </source>
</reference>
<name>B7Q4S2_IXOSC</name>
<keyword evidence="3" id="KW-1185">Reference proteome</keyword>
<dbReference type="HOGENOM" id="CLU_2998771_0_0_1"/>
<accession>B7Q4S2</accession>
<dbReference type="Proteomes" id="UP000001555">
    <property type="component" value="Unassembled WGS sequence"/>
</dbReference>
<dbReference type="EMBL" id="DS857340">
    <property type="protein sequence ID" value="EEC13844.1"/>
    <property type="molecule type" value="Genomic_DNA"/>
</dbReference>
<proteinExistence type="predicted"/>
<gene>
    <name evidence="1" type="ORF">IscW_ISCW021774</name>
</gene>
<dbReference type="AlphaFoldDB" id="B7Q4S2"/>
<sequence length="57" mass="6059">MDGAGEARVRIAAACSLNLVWQCSEERLKPGVWTAGGSGGVGRRPLAPALRTHVWQD</sequence>
<reference evidence="1 3" key="1">
    <citation type="submission" date="2008-03" db="EMBL/GenBank/DDBJ databases">
        <title>Annotation of Ixodes scapularis.</title>
        <authorList>
            <consortium name="Ixodes scapularis Genome Project Consortium"/>
            <person name="Caler E."/>
            <person name="Hannick L.I."/>
            <person name="Bidwell S."/>
            <person name="Joardar V."/>
            <person name="Thiagarajan M."/>
            <person name="Amedeo P."/>
            <person name="Galinsky K.J."/>
            <person name="Schobel S."/>
            <person name="Inman J."/>
            <person name="Hostetler J."/>
            <person name="Miller J."/>
            <person name="Hammond M."/>
            <person name="Megy K."/>
            <person name="Lawson D."/>
            <person name="Kodira C."/>
            <person name="Sutton G."/>
            <person name="Meyer J."/>
            <person name="Hill C.A."/>
            <person name="Birren B."/>
            <person name="Nene V."/>
            <person name="Collins F."/>
            <person name="Alarcon-Chaidez F."/>
            <person name="Wikel S."/>
            <person name="Strausberg R."/>
        </authorList>
    </citation>
    <scope>NUCLEOTIDE SEQUENCE [LARGE SCALE GENOMIC DNA]</scope>
    <source>
        <strain evidence="3">Wikel</strain>
        <strain evidence="1">Wikel colony</strain>
    </source>
</reference>
<dbReference type="EMBL" id="ABJB010617075">
    <property type="status" value="NOT_ANNOTATED_CDS"/>
    <property type="molecule type" value="Genomic_DNA"/>
</dbReference>
<organism>
    <name type="scientific">Ixodes scapularis</name>
    <name type="common">Black-legged tick</name>
    <name type="synonym">Deer tick</name>
    <dbReference type="NCBI Taxonomy" id="6945"/>
    <lineage>
        <taxon>Eukaryota</taxon>
        <taxon>Metazoa</taxon>
        <taxon>Ecdysozoa</taxon>
        <taxon>Arthropoda</taxon>
        <taxon>Chelicerata</taxon>
        <taxon>Arachnida</taxon>
        <taxon>Acari</taxon>
        <taxon>Parasitiformes</taxon>
        <taxon>Ixodida</taxon>
        <taxon>Ixodoidea</taxon>
        <taxon>Ixodidae</taxon>
        <taxon>Ixodinae</taxon>
        <taxon>Ixodes</taxon>
    </lineage>
</organism>
<dbReference type="PaxDb" id="6945-B7Q4S2"/>
<evidence type="ECO:0000313" key="1">
    <source>
        <dbReference type="EMBL" id="EEC13844.1"/>
    </source>
</evidence>
<protein>
    <submittedName>
        <fullName evidence="1 2">Uncharacterized protein</fullName>
    </submittedName>
</protein>
<dbReference type="VEuPathDB" id="VectorBase:ISCW021774"/>